<dbReference type="RefSeq" id="WP_310422906.1">
    <property type="nucleotide sequence ID" value="NZ_JAVDYC010000001.1"/>
</dbReference>
<keyword evidence="2" id="KW-1185">Reference proteome</keyword>
<proteinExistence type="predicted"/>
<accession>A0AAE4A002</accession>
<comment type="caution">
    <text evidence="1">The sequence shown here is derived from an EMBL/GenBank/DDBJ whole genome shotgun (WGS) entry which is preliminary data.</text>
</comment>
<dbReference type="AlphaFoldDB" id="A0AAE4A002"/>
<evidence type="ECO:0000313" key="2">
    <source>
        <dbReference type="Proteomes" id="UP001183629"/>
    </source>
</evidence>
<sequence length="158" mass="17007">MTTVAGWIFEQNVVRFLEHLSHYVGHQYDAADEDALVGALDGTDDESDTGWFQYPLQGVPPVLVSLARAVGGSVVSVRIDGAIDSVLEARINTMLDLLWTAIEGCRPYFVRQNPRVASKSTVRRSAFVCAARAVAVVLCFVRAAVSGAPPRASALSVM</sequence>
<organism evidence="1 2">
    <name type="scientific">Catenuloplanes niger</name>
    <dbReference type="NCBI Taxonomy" id="587534"/>
    <lineage>
        <taxon>Bacteria</taxon>
        <taxon>Bacillati</taxon>
        <taxon>Actinomycetota</taxon>
        <taxon>Actinomycetes</taxon>
        <taxon>Micromonosporales</taxon>
        <taxon>Micromonosporaceae</taxon>
        <taxon>Catenuloplanes</taxon>
    </lineage>
</organism>
<dbReference type="EMBL" id="JAVDYC010000001">
    <property type="protein sequence ID" value="MDR7326715.1"/>
    <property type="molecule type" value="Genomic_DNA"/>
</dbReference>
<reference evidence="1 2" key="1">
    <citation type="submission" date="2023-07" db="EMBL/GenBank/DDBJ databases">
        <title>Sequencing the genomes of 1000 actinobacteria strains.</title>
        <authorList>
            <person name="Klenk H.-P."/>
        </authorList>
    </citation>
    <scope>NUCLEOTIDE SEQUENCE [LARGE SCALE GENOMIC DNA]</scope>
    <source>
        <strain evidence="1 2">DSM 44711</strain>
    </source>
</reference>
<dbReference type="Proteomes" id="UP001183629">
    <property type="component" value="Unassembled WGS sequence"/>
</dbReference>
<gene>
    <name evidence="1" type="ORF">J2S44_006965</name>
</gene>
<name>A0AAE4A002_9ACTN</name>
<protein>
    <submittedName>
        <fullName evidence="1">Uncharacterized protein</fullName>
    </submittedName>
</protein>
<evidence type="ECO:0000313" key="1">
    <source>
        <dbReference type="EMBL" id="MDR7326715.1"/>
    </source>
</evidence>